<protein>
    <recommendedName>
        <fullName evidence="4">VWFA domain-containing protein</fullName>
    </recommendedName>
</protein>
<dbReference type="KEGG" id="vg:16193677"/>
<proteinExistence type="predicted"/>
<feature type="compositionally biased region" description="Basic and acidic residues" evidence="1">
    <location>
        <begin position="501"/>
        <end position="519"/>
    </location>
</feature>
<evidence type="ECO:0000313" key="2">
    <source>
        <dbReference type="EMBL" id="AGM11846.1"/>
    </source>
</evidence>
<dbReference type="Gene3D" id="3.40.50.410">
    <property type="entry name" value="von Willebrand factor, type A domain"/>
    <property type="match status" value="1"/>
</dbReference>
<evidence type="ECO:0000256" key="1">
    <source>
        <dbReference type="SAM" id="MobiDB-lite"/>
    </source>
</evidence>
<dbReference type="SUPFAM" id="SSF53300">
    <property type="entry name" value="vWA-like"/>
    <property type="match status" value="1"/>
</dbReference>
<dbReference type="EMBL" id="KC292028">
    <property type="protein sequence ID" value="AGM11846.1"/>
    <property type="molecule type" value="Genomic_DNA"/>
</dbReference>
<feature type="region of interest" description="Disordered" evidence="1">
    <location>
        <begin position="228"/>
        <end position="252"/>
    </location>
</feature>
<keyword evidence="3" id="KW-1185">Reference proteome</keyword>
<evidence type="ECO:0008006" key="4">
    <source>
        <dbReference type="Google" id="ProtNLM"/>
    </source>
</evidence>
<accession>R4THQ9</accession>
<dbReference type="RefSeq" id="YP_008058441.1">
    <property type="nucleotide sequence ID" value="NC_021319.1"/>
</dbReference>
<reference evidence="2 3" key="1">
    <citation type="submission" date="2012-12" db="EMBL/GenBank/DDBJ databases">
        <authorList>
            <person name="Sencilo A."/>
            <person name="Jacobs-Sera D."/>
            <person name="Russell D.A."/>
            <person name="Ko C."/>
            <person name="Bowman C.A."/>
            <person name="Atanasova N."/>
            <person name="Osterlund E."/>
            <person name="Oksanen H.M."/>
            <person name="Bamford D.H."/>
            <person name="Hatfull G.F."/>
            <person name="Roine E."/>
            <person name="Hendrix R.W."/>
        </authorList>
    </citation>
    <scope>NUCLEOTIDE SEQUENCE [LARGE SCALE GENOMIC DNA]</scope>
</reference>
<feature type="region of interest" description="Disordered" evidence="1">
    <location>
        <begin position="293"/>
        <end position="519"/>
    </location>
</feature>
<dbReference type="OrthoDB" id="34023at10239"/>
<feature type="compositionally biased region" description="Basic and acidic residues" evidence="1">
    <location>
        <begin position="473"/>
        <end position="486"/>
    </location>
</feature>
<feature type="compositionally biased region" description="Acidic residues" evidence="1">
    <location>
        <begin position="310"/>
        <end position="354"/>
    </location>
</feature>
<evidence type="ECO:0000313" key="3">
    <source>
        <dbReference type="Proteomes" id="UP000204143"/>
    </source>
</evidence>
<sequence length="784" mass="87357">MKQTKALRRMLEDMTAVYSQENEKTEVCFTTGTPHASEQGGYRADCGCDASGQHVAVATNVRDTYGKSMDGANELRVLVDTLNHEMEHVNTSDLTAKREFAARYPDCPDFAGLVLNVLEDQYIDWQRLARFRGLRSAHSFKVDAIMANGSRRPPLYNLEQSEQVPEGFLQMAFAGYVKGFSDAEREVQEAIVKCRPLVDLVRNEHDPLEREQIAHTCMSILLEAVPDPEDADDYTDENSEDMPTDEPAEVDPEDIQDMLDNLEPEDLEQDEAEDAPSVAIDPDEFDVPEWLEDEMEEADGSEQEVTSAPEQEDDPWADEDAQGGADEGDEQEQEDEGEGTGDGEGEQGEQDTPEQEQPGEQGEGEDGEGSDTSSEGEQQDSQEGGDDTEGSTGQQGDRGEQQPSSPDMNTQPGSPDQPEQEVGGDGERDEDSTASGVDPIEDGIREMEKKERQRDAGDHWNAGDNDYQAPDQEFERRYQRIEREVQQEQTELGQQKRRREQRMQDHRERSSYERRKDSAEKIRELLRSDGTAEDIVEAFKKFKTQDRWLPDTRGERLNTRNATRRLAGDYSEDRVYDRKLKAEVGDRCVGVAMDLSGSMKGVNNLRKPKMALGALHLATKTIGDDLLATGYKTYENHPQKGDYEPVLDLITGPQEGFDWEHLDAAKAGMYTPTADGVMYTLDLLKKSHRREKVMVVITDGKANIPLGGGTSTSSSAGKRDAKKAVNTARQEGVKVLGMAVGRIGEAYMDEVFGAGKWVETGSDTLTQDLVSLYKSEMRTGGQRH</sequence>
<feature type="compositionally biased region" description="Polar residues" evidence="1">
    <location>
        <begin position="390"/>
        <end position="414"/>
    </location>
</feature>
<dbReference type="Proteomes" id="UP000204143">
    <property type="component" value="Segment"/>
</dbReference>
<name>R4THQ9_9CAUD</name>
<gene>
    <name evidence="2" type="primary">79</name>
    <name evidence="2" type="ORF">HCTV2_79</name>
</gene>
<feature type="compositionally biased region" description="Acidic residues" evidence="1">
    <location>
        <begin position="377"/>
        <end position="389"/>
    </location>
</feature>
<feature type="compositionally biased region" description="Acidic residues" evidence="1">
    <location>
        <begin position="418"/>
        <end position="432"/>
    </location>
</feature>
<organism evidence="2 3">
    <name type="scientific">Haloarcula californiae tailed virus 2</name>
    <dbReference type="NCBI Taxonomy" id="1273747"/>
    <lineage>
        <taxon>Viruses</taxon>
        <taxon>Duplodnaviria</taxon>
        <taxon>Heunggongvirae</taxon>
        <taxon>Uroviricota</taxon>
        <taxon>Caudoviricetes</taxon>
        <taxon>Saparoviridae</taxon>
        <taxon>Samsavirus</taxon>
        <taxon>Samsavirus crystalli</taxon>
        <taxon>Samsavirus HCTV2</taxon>
    </lineage>
</organism>
<feature type="compositionally biased region" description="Basic and acidic residues" evidence="1">
    <location>
        <begin position="442"/>
        <end position="458"/>
    </location>
</feature>
<dbReference type="GeneID" id="16193677"/>
<feature type="compositionally biased region" description="Acidic residues" evidence="1">
    <location>
        <begin position="293"/>
        <end position="302"/>
    </location>
</feature>
<dbReference type="InterPro" id="IPR036465">
    <property type="entry name" value="vWFA_dom_sf"/>
</dbReference>
<feature type="region of interest" description="Disordered" evidence="1">
    <location>
        <begin position="706"/>
        <end position="725"/>
    </location>
</feature>